<dbReference type="Proteomes" id="UP000019141">
    <property type="component" value="Unassembled WGS sequence"/>
</dbReference>
<name>W4LB18_ENTF1</name>
<proteinExistence type="inferred from homology"/>
<dbReference type="InterPro" id="IPR015942">
    <property type="entry name" value="Asp/Glu/hydantoin_racemase"/>
</dbReference>
<evidence type="ECO:0000313" key="3">
    <source>
        <dbReference type="EMBL" id="ETW94516.1"/>
    </source>
</evidence>
<reference evidence="3 4" key="1">
    <citation type="journal article" date="2014" name="Nature">
        <title>An environmental bacterial taxon with a large and distinct metabolic repertoire.</title>
        <authorList>
            <person name="Wilson M.C."/>
            <person name="Mori T."/>
            <person name="Ruckert C."/>
            <person name="Uria A.R."/>
            <person name="Helf M.J."/>
            <person name="Takada K."/>
            <person name="Gernert C."/>
            <person name="Steffens U.A."/>
            <person name="Heycke N."/>
            <person name="Schmitt S."/>
            <person name="Rinke C."/>
            <person name="Helfrich E.J."/>
            <person name="Brachmann A.O."/>
            <person name="Gurgui C."/>
            <person name="Wakimoto T."/>
            <person name="Kracht M."/>
            <person name="Crusemann M."/>
            <person name="Hentschel U."/>
            <person name="Abe I."/>
            <person name="Matsunaga S."/>
            <person name="Kalinowski J."/>
            <person name="Takeyama H."/>
            <person name="Piel J."/>
        </authorList>
    </citation>
    <scope>NUCLEOTIDE SEQUENCE [LARGE SCALE GENOMIC DNA]</scope>
    <source>
        <strain evidence="4">TSY1</strain>
    </source>
</reference>
<organism evidence="3 4">
    <name type="scientific">Entotheonella factor</name>
    <dbReference type="NCBI Taxonomy" id="1429438"/>
    <lineage>
        <taxon>Bacteria</taxon>
        <taxon>Pseudomonadati</taxon>
        <taxon>Nitrospinota/Tectimicrobiota group</taxon>
        <taxon>Candidatus Tectimicrobiota</taxon>
        <taxon>Candidatus Entotheonellia</taxon>
        <taxon>Candidatus Entotheonellales</taxon>
        <taxon>Candidatus Entotheonellaceae</taxon>
        <taxon>Candidatus Entotheonella</taxon>
    </lineage>
</organism>
<keyword evidence="2" id="KW-1133">Transmembrane helix</keyword>
<comment type="similarity">
    <text evidence="1">Belongs to the HyuE racemase family.</text>
</comment>
<keyword evidence="2" id="KW-0472">Membrane</keyword>
<gene>
    <name evidence="3" type="ORF">ETSY1_34515</name>
</gene>
<accession>W4LB18</accession>
<dbReference type="EMBL" id="AZHW01001057">
    <property type="protein sequence ID" value="ETW94516.1"/>
    <property type="molecule type" value="Genomic_DNA"/>
</dbReference>
<keyword evidence="2" id="KW-0812">Transmembrane</keyword>
<comment type="caution">
    <text evidence="3">The sequence shown here is derived from an EMBL/GenBank/DDBJ whole genome shotgun (WGS) entry which is preliminary data.</text>
</comment>
<keyword evidence="4" id="KW-1185">Reference proteome</keyword>
<dbReference type="AlphaFoldDB" id="W4LB18"/>
<dbReference type="GO" id="GO:0047661">
    <property type="term" value="F:amino-acid racemase activity"/>
    <property type="evidence" value="ECO:0007669"/>
    <property type="project" value="InterPro"/>
</dbReference>
<feature type="transmembrane region" description="Helical" evidence="2">
    <location>
        <begin position="199"/>
        <end position="217"/>
    </location>
</feature>
<dbReference type="Gene3D" id="3.40.50.12500">
    <property type="match status" value="1"/>
</dbReference>
<protein>
    <recommendedName>
        <fullName evidence="5">Hydantoin racemase</fullName>
    </recommendedName>
</protein>
<dbReference type="Pfam" id="PF01177">
    <property type="entry name" value="Asp_Glu_race"/>
    <property type="match status" value="1"/>
</dbReference>
<evidence type="ECO:0000256" key="1">
    <source>
        <dbReference type="ARBA" id="ARBA00038414"/>
    </source>
</evidence>
<evidence type="ECO:0000313" key="4">
    <source>
        <dbReference type="Proteomes" id="UP000019141"/>
    </source>
</evidence>
<sequence length="226" mass="24554">MQSDGSLRGPFRVKIIPPIRVTDRDLQRRQRRYQARAAPDTQIAVCDLPDGPAMLYTPDDLAHCDVAVLREGRATTPEEADAILVDCIFDPSVEALRTETGLPVFGPLRTTLPLVSLVSSRFAVIAALECHCDPLVELIQRYGYSESLVAVRSLGESYPATAEAYAMAMEEQLAAVRQDGAEAVVMGSTTMAVRDEIRVAAGGMPLFLTGMVALGVMESMWRDGLL</sequence>
<dbReference type="InterPro" id="IPR053714">
    <property type="entry name" value="Iso_Racemase_Enz_sf"/>
</dbReference>
<evidence type="ECO:0008006" key="5">
    <source>
        <dbReference type="Google" id="ProtNLM"/>
    </source>
</evidence>
<evidence type="ECO:0000256" key="2">
    <source>
        <dbReference type="SAM" id="Phobius"/>
    </source>
</evidence>
<dbReference type="HOGENOM" id="CLU_1222927_0_0_7"/>